<gene>
    <name evidence="1" type="ORF">HMPREF9141_0982</name>
</gene>
<dbReference type="STRING" id="888743.HMPREF9141_0982"/>
<evidence type="ECO:0000313" key="2">
    <source>
        <dbReference type="Proteomes" id="UP000005697"/>
    </source>
</evidence>
<sequence>MFNQRKPMLFQTTRHTLMMSVTVQHYVNPRNGVHTYIVRWREENQPDTLGDYYVAFRSFASAVDFICTNFDG</sequence>
<organism evidence="1 2">
    <name type="scientific">Prevotella multiformis DSM 16608</name>
    <dbReference type="NCBI Taxonomy" id="888743"/>
    <lineage>
        <taxon>Bacteria</taxon>
        <taxon>Pseudomonadati</taxon>
        <taxon>Bacteroidota</taxon>
        <taxon>Bacteroidia</taxon>
        <taxon>Bacteroidales</taxon>
        <taxon>Prevotellaceae</taxon>
        <taxon>Prevotella</taxon>
    </lineage>
</organism>
<comment type="caution">
    <text evidence="1">The sequence shown here is derived from an EMBL/GenBank/DDBJ whole genome shotgun (WGS) entry which is preliminary data.</text>
</comment>
<proteinExistence type="predicted"/>
<accession>F0F5W6</accession>
<dbReference type="HOGENOM" id="CLU_2718984_0_0_10"/>
<dbReference type="EMBL" id="AEWX01000014">
    <property type="protein sequence ID" value="EGC20503.1"/>
    <property type="molecule type" value="Genomic_DNA"/>
</dbReference>
<keyword evidence="2" id="KW-1185">Reference proteome</keyword>
<name>F0F5W6_9BACT</name>
<protein>
    <submittedName>
        <fullName evidence="1">Uncharacterized protein</fullName>
    </submittedName>
</protein>
<reference evidence="1 2" key="1">
    <citation type="submission" date="2011-01" db="EMBL/GenBank/DDBJ databases">
        <authorList>
            <person name="Muzny D."/>
            <person name="Qin X."/>
            <person name="Deng J."/>
            <person name="Jiang H."/>
            <person name="Liu Y."/>
            <person name="Qu J."/>
            <person name="Song X.-Z."/>
            <person name="Zhang L."/>
            <person name="Thornton R."/>
            <person name="Coyle M."/>
            <person name="Francisco L."/>
            <person name="Jackson L."/>
            <person name="Javaid M."/>
            <person name="Korchina V."/>
            <person name="Kovar C."/>
            <person name="Mata R."/>
            <person name="Mathew T."/>
            <person name="Ngo R."/>
            <person name="Nguyen L."/>
            <person name="Nguyen N."/>
            <person name="Okwuonu G."/>
            <person name="Ongeri F."/>
            <person name="Pham C."/>
            <person name="Simmons D."/>
            <person name="Wilczek-Boney K."/>
            <person name="Hale W."/>
            <person name="Jakkamsetti A."/>
            <person name="Pham P."/>
            <person name="Ruth R."/>
            <person name="San Lucas F."/>
            <person name="Warren J."/>
            <person name="Zhang J."/>
            <person name="Zhao Z."/>
            <person name="Zhou C."/>
            <person name="Zhu D."/>
            <person name="Lee S."/>
            <person name="Bess C."/>
            <person name="Blankenburg K."/>
            <person name="Forbes L."/>
            <person name="Fu Q."/>
            <person name="Gubbala S."/>
            <person name="Hirani K."/>
            <person name="Jayaseelan J.C."/>
            <person name="Lara F."/>
            <person name="Munidasa M."/>
            <person name="Palculict T."/>
            <person name="Patil S."/>
            <person name="Pu L.-L."/>
            <person name="Saada N."/>
            <person name="Tang L."/>
            <person name="Weissenberger G."/>
            <person name="Zhu Y."/>
            <person name="Hemphill L."/>
            <person name="Shang Y."/>
            <person name="Youmans B."/>
            <person name="Ayvaz T."/>
            <person name="Ross M."/>
            <person name="Santibanez J."/>
            <person name="Aqrawi P."/>
            <person name="Gross S."/>
            <person name="Joshi V."/>
            <person name="Fowler G."/>
            <person name="Nazareth L."/>
            <person name="Reid J."/>
            <person name="Worley K."/>
            <person name="Petrosino J."/>
            <person name="Highlander S."/>
            <person name="Gibbs R."/>
        </authorList>
    </citation>
    <scope>NUCLEOTIDE SEQUENCE [LARGE SCALE GENOMIC DNA]</scope>
    <source>
        <strain evidence="1 2">DSM 16608</strain>
    </source>
</reference>
<evidence type="ECO:0000313" key="1">
    <source>
        <dbReference type="EMBL" id="EGC20503.1"/>
    </source>
</evidence>
<dbReference type="Proteomes" id="UP000005697">
    <property type="component" value="Unassembled WGS sequence"/>
</dbReference>
<dbReference type="AlphaFoldDB" id="F0F5W6"/>